<dbReference type="PANTHER" id="PTHR15710:SF184">
    <property type="entry name" value="RING_U-BOX SUPERFAMILY PROTEIN"/>
    <property type="match status" value="1"/>
</dbReference>
<evidence type="ECO:0000259" key="7">
    <source>
        <dbReference type="PROSITE" id="PS50089"/>
    </source>
</evidence>
<dbReference type="OrthoDB" id="1149625at2759"/>
<evidence type="ECO:0000313" key="9">
    <source>
        <dbReference type="Proteomes" id="UP000489600"/>
    </source>
</evidence>
<dbReference type="PROSITE" id="PS50089">
    <property type="entry name" value="ZF_RING_2"/>
    <property type="match status" value="1"/>
</dbReference>
<reference evidence="8" key="1">
    <citation type="submission" date="2019-07" db="EMBL/GenBank/DDBJ databases">
        <authorList>
            <person name="Dittberner H."/>
        </authorList>
    </citation>
    <scope>NUCLEOTIDE SEQUENCE [LARGE SCALE GENOMIC DNA]</scope>
</reference>
<name>A0A565C9P3_9BRAS</name>
<dbReference type="AlphaFoldDB" id="A0A565C9P3"/>
<dbReference type="GO" id="GO:0016567">
    <property type="term" value="P:protein ubiquitination"/>
    <property type="evidence" value="ECO:0007669"/>
    <property type="project" value="TreeGrafter"/>
</dbReference>
<evidence type="ECO:0000256" key="2">
    <source>
        <dbReference type="ARBA" id="ARBA00012483"/>
    </source>
</evidence>
<dbReference type="EC" id="2.3.2.27" evidence="2"/>
<dbReference type="GO" id="GO:0005737">
    <property type="term" value="C:cytoplasm"/>
    <property type="evidence" value="ECO:0007669"/>
    <property type="project" value="TreeGrafter"/>
</dbReference>
<dbReference type="Gene3D" id="3.30.40.10">
    <property type="entry name" value="Zinc/RING finger domain, C3HC4 (zinc finger)"/>
    <property type="match status" value="1"/>
</dbReference>
<evidence type="ECO:0000256" key="3">
    <source>
        <dbReference type="ARBA" id="ARBA00022723"/>
    </source>
</evidence>
<gene>
    <name evidence="8" type="ORF">ANE_LOCUS20817</name>
</gene>
<comment type="catalytic activity">
    <reaction evidence="1">
        <text>S-ubiquitinyl-[E2 ubiquitin-conjugating enzyme]-L-cysteine + [acceptor protein]-L-lysine = [E2 ubiquitin-conjugating enzyme]-L-cysteine + N(6)-ubiquitinyl-[acceptor protein]-L-lysine.</text>
        <dbReference type="EC" id="2.3.2.27"/>
    </reaction>
</comment>
<dbReference type="Proteomes" id="UP000489600">
    <property type="component" value="Unassembled WGS sequence"/>
</dbReference>
<dbReference type="SMART" id="SM00184">
    <property type="entry name" value="RING"/>
    <property type="match status" value="1"/>
</dbReference>
<evidence type="ECO:0000313" key="8">
    <source>
        <dbReference type="EMBL" id="VVB10373.1"/>
    </source>
</evidence>
<dbReference type="GO" id="GO:0008270">
    <property type="term" value="F:zinc ion binding"/>
    <property type="evidence" value="ECO:0007669"/>
    <property type="project" value="UniProtKB-KW"/>
</dbReference>
<dbReference type="InterPro" id="IPR013083">
    <property type="entry name" value="Znf_RING/FYVE/PHD"/>
</dbReference>
<organism evidence="8 9">
    <name type="scientific">Arabis nemorensis</name>
    <dbReference type="NCBI Taxonomy" id="586526"/>
    <lineage>
        <taxon>Eukaryota</taxon>
        <taxon>Viridiplantae</taxon>
        <taxon>Streptophyta</taxon>
        <taxon>Embryophyta</taxon>
        <taxon>Tracheophyta</taxon>
        <taxon>Spermatophyta</taxon>
        <taxon>Magnoliopsida</taxon>
        <taxon>eudicotyledons</taxon>
        <taxon>Gunneridae</taxon>
        <taxon>Pentapetalae</taxon>
        <taxon>rosids</taxon>
        <taxon>malvids</taxon>
        <taxon>Brassicales</taxon>
        <taxon>Brassicaceae</taxon>
        <taxon>Arabideae</taxon>
        <taxon>Arabis</taxon>
    </lineage>
</organism>
<dbReference type="Pfam" id="PF13639">
    <property type="entry name" value="zf-RING_2"/>
    <property type="match status" value="1"/>
</dbReference>
<keyword evidence="4 6" id="KW-0863">Zinc-finger</keyword>
<feature type="domain" description="RING-type" evidence="7">
    <location>
        <begin position="42"/>
        <end position="85"/>
    </location>
</feature>
<dbReference type="InterPro" id="IPR001841">
    <property type="entry name" value="Znf_RING"/>
</dbReference>
<dbReference type="PANTHER" id="PTHR15710">
    <property type="entry name" value="E3 UBIQUITIN-PROTEIN LIGASE PRAJA"/>
    <property type="match status" value="1"/>
</dbReference>
<accession>A0A565C9P3</accession>
<protein>
    <recommendedName>
        <fullName evidence="2">RING-type E3 ubiquitin transferase</fullName>
        <ecNumber evidence="2">2.3.2.27</ecNumber>
    </recommendedName>
</protein>
<evidence type="ECO:0000256" key="4">
    <source>
        <dbReference type="ARBA" id="ARBA00022771"/>
    </source>
</evidence>
<evidence type="ECO:0000256" key="5">
    <source>
        <dbReference type="ARBA" id="ARBA00022833"/>
    </source>
</evidence>
<dbReference type="GO" id="GO:0061630">
    <property type="term" value="F:ubiquitin protein ligase activity"/>
    <property type="evidence" value="ECO:0007669"/>
    <property type="project" value="UniProtKB-EC"/>
</dbReference>
<proteinExistence type="predicted"/>
<dbReference type="EMBL" id="CABITT030000007">
    <property type="protein sequence ID" value="VVB10373.1"/>
    <property type="molecule type" value="Genomic_DNA"/>
</dbReference>
<comment type="caution">
    <text evidence="8">The sequence shown here is derived from an EMBL/GenBank/DDBJ whole genome shotgun (WGS) entry which is preliminary data.</text>
</comment>
<keyword evidence="9" id="KW-1185">Reference proteome</keyword>
<keyword evidence="3" id="KW-0479">Metal-binding</keyword>
<evidence type="ECO:0000256" key="1">
    <source>
        <dbReference type="ARBA" id="ARBA00000900"/>
    </source>
</evidence>
<dbReference type="SUPFAM" id="SSF57850">
    <property type="entry name" value="RING/U-box"/>
    <property type="match status" value="1"/>
</dbReference>
<sequence>MVWTFPDVVEDDVDVKLAVAPASDEAVENNFETVVLEKEGYCVICMDKIQVGSDVDAGRMPCLHVFHRTCGVDWLKSSGICPVCRAVFPS</sequence>
<keyword evidence="5" id="KW-0862">Zinc</keyword>
<evidence type="ECO:0000256" key="6">
    <source>
        <dbReference type="PROSITE-ProRule" id="PRU00175"/>
    </source>
</evidence>